<dbReference type="InterPro" id="IPR011990">
    <property type="entry name" value="TPR-like_helical_dom_sf"/>
</dbReference>
<dbReference type="PROSITE" id="PS50280">
    <property type="entry name" value="SET"/>
    <property type="match status" value="1"/>
</dbReference>
<evidence type="ECO:0000313" key="4">
    <source>
        <dbReference type="Proteomes" id="UP001215598"/>
    </source>
</evidence>
<dbReference type="PANTHER" id="PTHR47332">
    <property type="entry name" value="SET DOMAIN-CONTAINING PROTEIN 5"/>
    <property type="match status" value="1"/>
</dbReference>
<reference evidence="3" key="1">
    <citation type="submission" date="2023-03" db="EMBL/GenBank/DDBJ databases">
        <title>Massive genome expansion in bonnet fungi (Mycena s.s.) driven by repeated elements and novel gene families across ecological guilds.</title>
        <authorList>
            <consortium name="Lawrence Berkeley National Laboratory"/>
            <person name="Harder C.B."/>
            <person name="Miyauchi S."/>
            <person name="Viragh M."/>
            <person name="Kuo A."/>
            <person name="Thoen E."/>
            <person name="Andreopoulos B."/>
            <person name="Lu D."/>
            <person name="Skrede I."/>
            <person name="Drula E."/>
            <person name="Henrissat B."/>
            <person name="Morin E."/>
            <person name="Kohler A."/>
            <person name="Barry K."/>
            <person name="LaButti K."/>
            <person name="Morin E."/>
            <person name="Salamov A."/>
            <person name="Lipzen A."/>
            <person name="Mereny Z."/>
            <person name="Hegedus B."/>
            <person name="Baldrian P."/>
            <person name="Stursova M."/>
            <person name="Weitz H."/>
            <person name="Taylor A."/>
            <person name="Grigoriev I.V."/>
            <person name="Nagy L.G."/>
            <person name="Martin F."/>
            <person name="Kauserud H."/>
        </authorList>
    </citation>
    <scope>NUCLEOTIDE SEQUENCE</scope>
    <source>
        <strain evidence="3">CBHHK182m</strain>
    </source>
</reference>
<sequence>MKRGFLTGKGKDKDGARRIAQKETGKLVPFRPDSKFQFSNACRLYSGDPRIIAADHRLKAPSHFFFLPSAENASMVIIDSLSNVKLISMLPLWKELIPPPPAEPAFTIRESGIHGVGMFATRPIPRGELILRERPTFVLNNYLSVHVDQHHAIYESALAGLSSSAQSAVWNLHSSLPETPEMSRMRGIILTNAIPVNLPHDDTIRYHGICPQLSRANHSCVPNAHLSMLEKFEGKLIAMRLIAEGEEITVSNADVLCVSRAERRQCLQERYNFECHCAACGLPETEVAKSDTRRAAVGAYLKHMTEGQTVTVGRVKDLIKLAERDGMVRETWMLAALGMDCAERADNSPEALALKAQGMNLIRMLEGNDSNRLVAFATQLDLSPEQLVKMLDENTNEMSSLDVEGFFKTCWGV</sequence>
<dbReference type="Proteomes" id="UP001215598">
    <property type="component" value="Unassembled WGS sequence"/>
</dbReference>
<dbReference type="Gene3D" id="1.25.40.10">
    <property type="entry name" value="Tetratricopeptide repeat domain"/>
    <property type="match status" value="1"/>
</dbReference>
<comment type="caution">
    <text evidence="3">The sequence shown here is derived from an EMBL/GenBank/DDBJ whole genome shotgun (WGS) entry which is preliminary data.</text>
</comment>
<organism evidence="3 4">
    <name type="scientific">Mycena metata</name>
    <dbReference type="NCBI Taxonomy" id="1033252"/>
    <lineage>
        <taxon>Eukaryota</taxon>
        <taxon>Fungi</taxon>
        <taxon>Dikarya</taxon>
        <taxon>Basidiomycota</taxon>
        <taxon>Agaricomycotina</taxon>
        <taxon>Agaricomycetes</taxon>
        <taxon>Agaricomycetidae</taxon>
        <taxon>Agaricales</taxon>
        <taxon>Marasmiineae</taxon>
        <taxon>Mycenaceae</taxon>
        <taxon>Mycena</taxon>
    </lineage>
</organism>
<dbReference type="InterPro" id="IPR053185">
    <property type="entry name" value="SET_domain_protein"/>
</dbReference>
<dbReference type="InterPro" id="IPR046341">
    <property type="entry name" value="SET_dom_sf"/>
</dbReference>
<dbReference type="SUPFAM" id="SSF82199">
    <property type="entry name" value="SET domain"/>
    <property type="match status" value="1"/>
</dbReference>
<dbReference type="PANTHER" id="PTHR47332:SF4">
    <property type="entry name" value="SET DOMAIN-CONTAINING PROTEIN 5"/>
    <property type="match status" value="1"/>
</dbReference>
<accession>A0AAD7I7P1</accession>
<evidence type="ECO:0000259" key="2">
    <source>
        <dbReference type="PROSITE" id="PS50280"/>
    </source>
</evidence>
<dbReference type="InterPro" id="IPR001214">
    <property type="entry name" value="SET_dom"/>
</dbReference>
<feature type="region of interest" description="Disordered" evidence="1">
    <location>
        <begin position="1"/>
        <end position="24"/>
    </location>
</feature>
<dbReference type="Gene3D" id="2.170.270.10">
    <property type="entry name" value="SET domain"/>
    <property type="match status" value="1"/>
</dbReference>
<dbReference type="EMBL" id="JARKIB010000119">
    <property type="protein sequence ID" value="KAJ7736858.1"/>
    <property type="molecule type" value="Genomic_DNA"/>
</dbReference>
<dbReference type="CDD" id="cd20071">
    <property type="entry name" value="SET_SMYD"/>
    <property type="match status" value="1"/>
</dbReference>
<dbReference type="AlphaFoldDB" id="A0AAD7I7P1"/>
<name>A0AAD7I7P1_9AGAR</name>
<evidence type="ECO:0000256" key="1">
    <source>
        <dbReference type="SAM" id="MobiDB-lite"/>
    </source>
</evidence>
<feature type="compositionally biased region" description="Basic and acidic residues" evidence="1">
    <location>
        <begin position="9"/>
        <end position="24"/>
    </location>
</feature>
<evidence type="ECO:0000313" key="3">
    <source>
        <dbReference type="EMBL" id="KAJ7736858.1"/>
    </source>
</evidence>
<keyword evidence="4" id="KW-1185">Reference proteome</keyword>
<proteinExistence type="predicted"/>
<feature type="domain" description="SET" evidence="2">
    <location>
        <begin position="104"/>
        <end position="253"/>
    </location>
</feature>
<dbReference type="Pfam" id="PF00856">
    <property type="entry name" value="SET"/>
    <property type="match status" value="1"/>
</dbReference>
<gene>
    <name evidence="3" type="ORF">B0H16DRAFT_1379863</name>
</gene>
<protein>
    <recommendedName>
        <fullName evidence="2">SET domain-containing protein</fullName>
    </recommendedName>
</protein>